<keyword evidence="5" id="KW-0479">Metal-binding</keyword>
<organism evidence="13 14">
    <name type="scientific">Verruconis gallopava</name>
    <dbReference type="NCBI Taxonomy" id="253628"/>
    <lineage>
        <taxon>Eukaryota</taxon>
        <taxon>Fungi</taxon>
        <taxon>Dikarya</taxon>
        <taxon>Ascomycota</taxon>
        <taxon>Pezizomycotina</taxon>
        <taxon>Dothideomycetes</taxon>
        <taxon>Pleosporomycetidae</taxon>
        <taxon>Venturiales</taxon>
        <taxon>Sympoventuriaceae</taxon>
        <taxon>Verruconis</taxon>
    </lineage>
</organism>
<dbReference type="RefSeq" id="XP_016214158.1">
    <property type="nucleotide sequence ID" value="XM_016357956.1"/>
</dbReference>
<evidence type="ECO:0000256" key="1">
    <source>
        <dbReference type="ARBA" id="ARBA00004123"/>
    </source>
</evidence>
<feature type="region of interest" description="Disordered" evidence="11">
    <location>
        <begin position="153"/>
        <end position="193"/>
    </location>
</feature>
<feature type="compositionally biased region" description="Polar residues" evidence="11">
    <location>
        <begin position="163"/>
        <end position="182"/>
    </location>
</feature>
<evidence type="ECO:0000256" key="9">
    <source>
        <dbReference type="ARBA" id="ARBA00023242"/>
    </source>
</evidence>
<keyword evidence="8" id="KW-0862">Zinc</keyword>
<feature type="compositionally biased region" description="Polar residues" evidence="11">
    <location>
        <begin position="409"/>
        <end position="424"/>
    </location>
</feature>
<dbReference type="GeneID" id="27312558"/>
<comment type="similarity">
    <text evidence="3">Belongs to the NSE2 family.</text>
</comment>
<proteinExistence type="inferred from homology"/>
<evidence type="ECO:0000256" key="5">
    <source>
        <dbReference type="ARBA" id="ARBA00022723"/>
    </source>
</evidence>
<feature type="region of interest" description="Disordered" evidence="11">
    <location>
        <begin position="358"/>
        <end position="433"/>
    </location>
</feature>
<evidence type="ECO:0000259" key="12">
    <source>
        <dbReference type="PROSITE" id="PS51044"/>
    </source>
</evidence>
<evidence type="ECO:0000256" key="7">
    <source>
        <dbReference type="ARBA" id="ARBA00022786"/>
    </source>
</evidence>
<dbReference type="SUPFAM" id="SSF57850">
    <property type="entry name" value="RING/U-box"/>
    <property type="match status" value="1"/>
</dbReference>
<feature type="compositionally biased region" description="Basic and acidic residues" evidence="11">
    <location>
        <begin position="93"/>
        <end position="106"/>
    </location>
</feature>
<evidence type="ECO:0000256" key="2">
    <source>
        <dbReference type="ARBA" id="ARBA00004718"/>
    </source>
</evidence>
<evidence type="ECO:0000256" key="6">
    <source>
        <dbReference type="ARBA" id="ARBA00022771"/>
    </source>
</evidence>
<dbReference type="AlphaFoldDB" id="A0A0D2AYN8"/>
<evidence type="ECO:0000256" key="4">
    <source>
        <dbReference type="ARBA" id="ARBA00022679"/>
    </source>
</evidence>
<keyword evidence="7" id="KW-0833">Ubl conjugation pathway</keyword>
<dbReference type="CDD" id="cd16651">
    <property type="entry name" value="SPL-RING_NSE2"/>
    <property type="match status" value="1"/>
</dbReference>
<dbReference type="VEuPathDB" id="FungiDB:PV09_04585"/>
<dbReference type="HOGENOM" id="CLU_028753_1_0_1"/>
<comment type="pathway">
    <text evidence="2">Protein modification; protein sumoylation.</text>
</comment>
<comment type="subcellular location">
    <subcellularLocation>
        <location evidence="1">Nucleus</location>
    </subcellularLocation>
</comment>
<dbReference type="InParanoid" id="A0A0D2AYN8"/>
<dbReference type="PANTHER" id="PTHR21330">
    <property type="entry name" value="E3 SUMO-PROTEIN LIGASE NSE2"/>
    <property type="match status" value="1"/>
</dbReference>
<keyword evidence="14" id="KW-1185">Reference proteome</keyword>
<protein>
    <recommendedName>
        <fullName evidence="12">SP-RING-type domain-containing protein</fullName>
    </recommendedName>
</protein>
<dbReference type="InterPro" id="IPR026846">
    <property type="entry name" value="Nse2(Mms21)"/>
</dbReference>
<evidence type="ECO:0000256" key="8">
    <source>
        <dbReference type="ARBA" id="ARBA00022833"/>
    </source>
</evidence>
<evidence type="ECO:0000313" key="13">
    <source>
        <dbReference type="EMBL" id="KIW04289.1"/>
    </source>
</evidence>
<dbReference type="InterPro" id="IPR004181">
    <property type="entry name" value="Znf_MIZ"/>
</dbReference>
<evidence type="ECO:0000256" key="11">
    <source>
        <dbReference type="SAM" id="MobiDB-lite"/>
    </source>
</evidence>
<accession>A0A0D2AYN8</accession>
<keyword evidence="4" id="KW-0808">Transferase</keyword>
<dbReference type="Proteomes" id="UP000053259">
    <property type="component" value="Unassembled WGS sequence"/>
</dbReference>
<dbReference type="Pfam" id="PF11789">
    <property type="entry name" value="zf-Nse"/>
    <property type="match status" value="1"/>
</dbReference>
<dbReference type="UniPathway" id="UPA00886"/>
<name>A0A0D2AYN8_9PEZI</name>
<dbReference type="GO" id="GO:0061665">
    <property type="term" value="F:SUMO ligase activity"/>
    <property type="evidence" value="ECO:0007669"/>
    <property type="project" value="TreeGrafter"/>
</dbReference>
<evidence type="ECO:0000256" key="3">
    <source>
        <dbReference type="ARBA" id="ARBA00008212"/>
    </source>
</evidence>
<keyword evidence="6 10" id="KW-0863">Zinc-finger</keyword>
<dbReference type="Gene3D" id="3.30.40.10">
    <property type="entry name" value="Zinc/RING finger domain, C3HC4 (zinc finger)"/>
    <property type="match status" value="1"/>
</dbReference>
<dbReference type="GO" id="GO:0030915">
    <property type="term" value="C:Smc5-Smc6 complex"/>
    <property type="evidence" value="ECO:0007669"/>
    <property type="project" value="InterPro"/>
</dbReference>
<feature type="compositionally biased region" description="Polar residues" evidence="11">
    <location>
        <begin position="376"/>
        <end position="385"/>
    </location>
</feature>
<evidence type="ECO:0000313" key="14">
    <source>
        <dbReference type="Proteomes" id="UP000053259"/>
    </source>
</evidence>
<dbReference type="EMBL" id="KN847541">
    <property type="protein sequence ID" value="KIW04289.1"/>
    <property type="molecule type" value="Genomic_DNA"/>
</dbReference>
<feature type="region of interest" description="Disordered" evidence="11">
    <location>
        <begin position="262"/>
        <end position="281"/>
    </location>
</feature>
<dbReference type="InterPro" id="IPR013083">
    <property type="entry name" value="Znf_RING/FYVE/PHD"/>
</dbReference>
<reference evidence="13 14" key="1">
    <citation type="submission" date="2015-01" db="EMBL/GenBank/DDBJ databases">
        <title>The Genome Sequence of Ochroconis gallopava CBS43764.</title>
        <authorList>
            <consortium name="The Broad Institute Genomics Platform"/>
            <person name="Cuomo C."/>
            <person name="de Hoog S."/>
            <person name="Gorbushina A."/>
            <person name="Stielow B."/>
            <person name="Teixiera M."/>
            <person name="Abouelleil A."/>
            <person name="Chapman S.B."/>
            <person name="Priest M."/>
            <person name="Young S.K."/>
            <person name="Wortman J."/>
            <person name="Nusbaum C."/>
            <person name="Birren B."/>
        </authorList>
    </citation>
    <scope>NUCLEOTIDE SEQUENCE [LARGE SCALE GENOMIC DNA]</scope>
    <source>
        <strain evidence="13 14">CBS 43764</strain>
    </source>
</reference>
<feature type="domain" description="SP-RING-type" evidence="12">
    <location>
        <begin position="279"/>
        <end position="364"/>
    </location>
</feature>
<dbReference type="OrthoDB" id="756301at2759"/>
<gene>
    <name evidence="13" type="ORF">PV09_04585</name>
</gene>
<keyword evidence="9" id="KW-0539">Nucleus</keyword>
<sequence>MAPTRARSELPSASQRLAVRPEATGILSRQLRSEIPEYEPPKYPLSDTSRRKLEVLAKKYERRDLGKKHAAALKLLSACAHDINEELANLERQLDKQQKKAEKGAENADVESWQQKLDDYKPKHQNFQKRIEKYARTCVDLTQRHEALVKATQNSAEAAPLGQTPSQRVTRSTQAESMSSFEPTLPGGTAADADGDIAMAEASESALQRFKTQRQKDVEHWKSLSLFDRYANNRDYANYKEAEHEGYYGDEQDVPPPMRWFQTEEPAPGTATQGAAEESDDDVQISSTRISTKCPLTLREFVDPVMSTVCKHTFEKDAIVELIGNRPRTQCPVGGCSNHITKAQLAPNEKLLRKIRRIQQSRSRRREELDDETIPRGTNANTSILLSDGPDAGGFQSLDADFIPKKEAMSQSQQRTRAMATQSDVTDDDLGGE</sequence>
<dbReference type="PANTHER" id="PTHR21330:SF1">
    <property type="entry name" value="E3 SUMO-PROTEIN LIGASE NSE2"/>
    <property type="match status" value="1"/>
</dbReference>
<dbReference type="GO" id="GO:0016925">
    <property type="term" value="P:protein sumoylation"/>
    <property type="evidence" value="ECO:0007669"/>
    <property type="project" value="UniProtKB-UniPathway"/>
</dbReference>
<evidence type="ECO:0000256" key="10">
    <source>
        <dbReference type="PROSITE-ProRule" id="PRU00452"/>
    </source>
</evidence>
<feature type="region of interest" description="Disordered" evidence="11">
    <location>
        <begin position="93"/>
        <end position="117"/>
    </location>
</feature>
<dbReference type="PROSITE" id="PS51044">
    <property type="entry name" value="ZF_SP_RING"/>
    <property type="match status" value="1"/>
</dbReference>
<dbReference type="GO" id="GO:0000724">
    <property type="term" value="P:double-strand break repair via homologous recombination"/>
    <property type="evidence" value="ECO:0007669"/>
    <property type="project" value="InterPro"/>
</dbReference>
<dbReference type="GO" id="GO:0005634">
    <property type="term" value="C:nucleus"/>
    <property type="evidence" value="ECO:0007669"/>
    <property type="project" value="UniProtKB-SubCell"/>
</dbReference>
<feature type="region of interest" description="Disordered" evidence="11">
    <location>
        <begin position="1"/>
        <end position="21"/>
    </location>
</feature>
<dbReference type="STRING" id="253628.A0A0D2AYN8"/>
<dbReference type="GO" id="GO:0008270">
    <property type="term" value="F:zinc ion binding"/>
    <property type="evidence" value="ECO:0007669"/>
    <property type="project" value="UniProtKB-KW"/>
</dbReference>